<feature type="active site" evidence="6">
    <location>
        <position position="169"/>
    </location>
</feature>
<dbReference type="NCBIfam" id="NF001159">
    <property type="entry name" value="PRK00150.1-3"/>
    <property type="match status" value="1"/>
</dbReference>
<dbReference type="HAMAP" id="MF_00163">
    <property type="entry name" value="Pep_deformylase"/>
    <property type="match status" value="1"/>
</dbReference>
<dbReference type="EC" id="3.5.1.88" evidence="6"/>
<reference evidence="7 8" key="1">
    <citation type="submission" date="2020-10" db="EMBL/GenBank/DDBJ databases">
        <title>Streptomyces ferrugineus complate genome analysis.</title>
        <authorList>
            <person name="Anwar N."/>
        </authorList>
    </citation>
    <scope>NUCLEOTIDE SEQUENCE [LARGE SCALE GENOMIC DNA]</scope>
    <source>
        <strain evidence="7 8">CCTCC AA2014009</strain>
    </source>
</reference>
<evidence type="ECO:0000256" key="1">
    <source>
        <dbReference type="ARBA" id="ARBA00010759"/>
    </source>
</evidence>
<gene>
    <name evidence="6" type="primary">def</name>
    <name evidence="7" type="ORF">IM697_19875</name>
</gene>
<evidence type="ECO:0000313" key="8">
    <source>
        <dbReference type="Proteomes" id="UP000594205"/>
    </source>
</evidence>
<dbReference type="InterPro" id="IPR023635">
    <property type="entry name" value="Peptide_deformylase"/>
</dbReference>
<dbReference type="AlphaFoldDB" id="A0A7M2SVS2"/>
<dbReference type="RefSeq" id="WP_194049047.1">
    <property type="nucleotide sequence ID" value="NZ_CP063373.1"/>
</dbReference>
<dbReference type="EMBL" id="CP063373">
    <property type="protein sequence ID" value="QOV40460.1"/>
    <property type="molecule type" value="Genomic_DNA"/>
</dbReference>
<protein>
    <recommendedName>
        <fullName evidence="6">Peptide deformylase</fullName>
        <shortName evidence="6">PDF</shortName>
        <ecNumber evidence="6">3.5.1.88</ecNumber>
    </recommendedName>
    <alternativeName>
        <fullName evidence="6">Polypeptide deformylase</fullName>
    </alternativeName>
</protein>
<keyword evidence="8" id="KW-1185">Reference proteome</keyword>
<dbReference type="Gene3D" id="3.90.45.10">
    <property type="entry name" value="Peptide deformylase"/>
    <property type="match status" value="1"/>
</dbReference>
<dbReference type="Pfam" id="PF01327">
    <property type="entry name" value="Pep_deformylase"/>
    <property type="match status" value="1"/>
</dbReference>
<dbReference type="KEGG" id="sfeu:IM697_19875"/>
<proteinExistence type="inferred from homology"/>
<organism evidence="7 8">
    <name type="scientific">Streptomyces ferrugineus</name>
    <dbReference type="NCBI Taxonomy" id="1413221"/>
    <lineage>
        <taxon>Bacteria</taxon>
        <taxon>Bacillati</taxon>
        <taxon>Actinomycetota</taxon>
        <taxon>Actinomycetes</taxon>
        <taxon>Kitasatosporales</taxon>
        <taxon>Streptomycetaceae</taxon>
        <taxon>Streptomyces</taxon>
    </lineage>
</organism>
<comment type="function">
    <text evidence="6">Removes the formyl group from the N-terminal Met of newly synthesized proteins. Requires at least a dipeptide for an efficient rate of reaction. N-terminal L-methionine is a prerequisite for activity but the enzyme has broad specificity at other positions.</text>
</comment>
<keyword evidence="3 6" id="KW-0378">Hydrolase</keyword>
<comment type="similarity">
    <text evidence="1 6">Belongs to the polypeptide deformylase family.</text>
</comment>
<dbReference type="PANTHER" id="PTHR10458">
    <property type="entry name" value="PEPTIDE DEFORMYLASE"/>
    <property type="match status" value="1"/>
</dbReference>
<dbReference type="CDD" id="cd00487">
    <property type="entry name" value="Pep_deformylase"/>
    <property type="match status" value="1"/>
</dbReference>
<evidence type="ECO:0000256" key="6">
    <source>
        <dbReference type="HAMAP-Rule" id="MF_00163"/>
    </source>
</evidence>
<dbReference type="GO" id="GO:0006412">
    <property type="term" value="P:translation"/>
    <property type="evidence" value="ECO:0007669"/>
    <property type="project" value="UniProtKB-UniRule"/>
</dbReference>
<dbReference type="GO" id="GO:0042586">
    <property type="term" value="F:peptide deformylase activity"/>
    <property type="evidence" value="ECO:0007669"/>
    <property type="project" value="UniProtKB-UniRule"/>
</dbReference>
<keyword evidence="5 6" id="KW-0408">Iron</keyword>
<comment type="cofactor">
    <cofactor evidence="6">
        <name>Fe(2+)</name>
        <dbReference type="ChEBI" id="CHEBI:29033"/>
    </cofactor>
    <text evidence="6">Binds 1 Fe(2+) ion.</text>
</comment>
<dbReference type="PANTHER" id="PTHR10458:SF2">
    <property type="entry name" value="PEPTIDE DEFORMYLASE, MITOCHONDRIAL"/>
    <property type="match status" value="1"/>
</dbReference>
<evidence type="ECO:0000256" key="3">
    <source>
        <dbReference type="ARBA" id="ARBA00022801"/>
    </source>
</evidence>
<dbReference type="InterPro" id="IPR036821">
    <property type="entry name" value="Peptide_deformylase_sf"/>
</dbReference>
<keyword evidence="4 6" id="KW-0648">Protein biosynthesis</keyword>
<dbReference type="GO" id="GO:0046872">
    <property type="term" value="F:metal ion binding"/>
    <property type="evidence" value="ECO:0007669"/>
    <property type="project" value="UniProtKB-KW"/>
</dbReference>
<evidence type="ECO:0000313" key="7">
    <source>
        <dbReference type="EMBL" id="QOV40460.1"/>
    </source>
</evidence>
<evidence type="ECO:0000256" key="2">
    <source>
        <dbReference type="ARBA" id="ARBA00022723"/>
    </source>
</evidence>
<feature type="binding site" evidence="6">
    <location>
        <position position="126"/>
    </location>
    <ligand>
        <name>Fe cation</name>
        <dbReference type="ChEBI" id="CHEBI:24875"/>
    </ligand>
</feature>
<feature type="binding site" evidence="6">
    <location>
        <position position="172"/>
    </location>
    <ligand>
        <name>Fe cation</name>
        <dbReference type="ChEBI" id="CHEBI:24875"/>
    </ligand>
</feature>
<dbReference type="PIRSF" id="PIRSF004749">
    <property type="entry name" value="Pep_def"/>
    <property type="match status" value="1"/>
</dbReference>
<evidence type="ECO:0000256" key="5">
    <source>
        <dbReference type="ARBA" id="ARBA00023004"/>
    </source>
</evidence>
<sequence length="215" mass="23173">MALPNHRAPLAEQVEQLLAAEGPLPIVAAGEPVLRRPTERFEGQLDPALLARFVEALRITMHAAPGVGVAAPQVGVPLRIAVVEDPAPVPAEVALVRGRVPQPFRVLVNPSYEAVGSVRAAFFEGCLSVPGYQAVVARPAEVRLTGEDEHGRGFDEVFSGWPARIVQHETDHLDGMLYLDRAEPRSLSSNQAMAEYWAQPAPDEAARALGFELPD</sequence>
<evidence type="ECO:0000256" key="4">
    <source>
        <dbReference type="ARBA" id="ARBA00022917"/>
    </source>
</evidence>
<dbReference type="SUPFAM" id="SSF56420">
    <property type="entry name" value="Peptide deformylase"/>
    <property type="match status" value="1"/>
</dbReference>
<dbReference type="Proteomes" id="UP000594205">
    <property type="component" value="Chromosome"/>
</dbReference>
<keyword evidence="2 6" id="KW-0479">Metal-binding</keyword>
<dbReference type="FunFam" id="3.90.45.10:FF:000003">
    <property type="entry name" value="Peptide deformylase"/>
    <property type="match status" value="1"/>
</dbReference>
<comment type="catalytic activity">
    <reaction evidence="6">
        <text>N-terminal N-formyl-L-methionyl-[peptide] + H2O = N-terminal L-methionyl-[peptide] + formate</text>
        <dbReference type="Rhea" id="RHEA:24420"/>
        <dbReference type="Rhea" id="RHEA-COMP:10639"/>
        <dbReference type="Rhea" id="RHEA-COMP:10640"/>
        <dbReference type="ChEBI" id="CHEBI:15377"/>
        <dbReference type="ChEBI" id="CHEBI:15740"/>
        <dbReference type="ChEBI" id="CHEBI:49298"/>
        <dbReference type="ChEBI" id="CHEBI:64731"/>
        <dbReference type="EC" id="3.5.1.88"/>
    </reaction>
</comment>
<feature type="binding site" evidence="6">
    <location>
        <position position="168"/>
    </location>
    <ligand>
        <name>Fe cation</name>
        <dbReference type="ChEBI" id="CHEBI:24875"/>
    </ligand>
</feature>
<dbReference type="PRINTS" id="PR01576">
    <property type="entry name" value="PDEFORMYLASE"/>
</dbReference>
<accession>A0A7M2SVS2</accession>
<name>A0A7M2SVS2_9ACTN</name>